<dbReference type="EMBL" id="BORP01000004">
    <property type="protein sequence ID" value="GIO27529.1"/>
    <property type="molecule type" value="Genomic_DNA"/>
</dbReference>
<dbReference type="PROSITE" id="PS51186">
    <property type="entry name" value="GNAT"/>
    <property type="match status" value="1"/>
</dbReference>
<proteinExistence type="predicted"/>
<dbReference type="GO" id="GO:0016747">
    <property type="term" value="F:acyltransferase activity, transferring groups other than amino-acyl groups"/>
    <property type="evidence" value="ECO:0007669"/>
    <property type="project" value="InterPro"/>
</dbReference>
<protein>
    <submittedName>
        <fullName evidence="2">N-acetyltransferase YbbJ</fullName>
    </submittedName>
</protein>
<dbReference type="Pfam" id="PF00583">
    <property type="entry name" value="Acetyltransf_1"/>
    <property type="match status" value="1"/>
</dbReference>
<dbReference type="RefSeq" id="WP_212921017.1">
    <property type="nucleotide sequence ID" value="NZ_BORP01000004.1"/>
</dbReference>
<evidence type="ECO:0000313" key="3">
    <source>
        <dbReference type="Proteomes" id="UP000676917"/>
    </source>
</evidence>
<gene>
    <name evidence="2" type="primary">ybbJ</name>
    <name evidence="2" type="ORF">J43TS3_21400</name>
</gene>
<dbReference type="InterPro" id="IPR000182">
    <property type="entry name" value="GNAT_dom"/>
</dbReference>
<organism evidence="2 3">
    <name type="scientific">Ornithinibacillus bavariensis</name>
    <dbReference type="NCBI Taxonomy" id="545502"/>
    <lineage>
        <taxon>Bacteria</taxon>
        <taxon>Bacillati</taxon>
        <taxon>Bacillota</taxon>
        <taxon>Bacilli</taxon>
        <taxon>Bacillales</taxon>
        <taxon>Bacillaceae</taxon>
        <taxon>Ornithinibacillus</taxon>
    </lineage>
</organism>
<dbReference type="Proteomes" id="UP000676917">
    <property type="component" value="Unassembled WGS sequence"/>
</dbReference>
<keyword evidence="3" id="KW-1185">Reference proteome</keyword>
<reference evidence="2" key="1">
    <citation type="submission" date="2021-03" db="EMBL/GenBank/DDBJ databases">
        <title>Antimicrobial resistance genes in bacteria isolated from Japanese honey, and their potential for conferring macrolide and lincosamide resistance in the American foulbrood pathogen Paenibacillus larvae.</title>
        <authorList>
            <person name="Okamoto M."/>
            <person name="Kumagai M."/>
            <person name="Kanamori H."/>
            <person name="Takamatsu D."/>
        </authorList>
    </citation>
    <scope>NUCLEOTIDE SEQUENCE</scope>
    <source>
        <strain evidence="2">J43TS3</strain>
    </source>
</reference>
<accession>A0A919X831</accession>
<dbReference type="AlphaFoldDB" id="A0A919X831"/>
<evidence type="ECO:0000313" key="2">
    <source>
        <dbReference type="EMBL" id="GIO27529.1"/>
    </source>
</evidence>
<sequence length="163" mass="18655">MSIQTTDSVTLDFYSDKYRSRLCDYHLTKEQSRYASVPSEVLETCKEDDSKYPVIILYNGEPAGFFVLHGWEGVQTYSDNRDAILLRSYSVNSRFQGKGIAKQSLHALGSFVKQHFPKKTEIILAVNHQNTIAQHVYKRSGFIDKGVRKMGPKGELYILQKEL</sequence>
<dbReference type="InterPro" id="IPR016181">
    <property type="entry name" value="Acyl_CoA_acyltransferase"/>
</dbReference>
<comment type="caution">
    <text evidence="2">The sequence shown here is derived from an EMBL/GenBank/DDBJ whole genome shotgun (WGS) entry which is preliminary data.</text>
</comment>
<feature type="domain" description="N-acetyltransferase" evidence="1">
    <location>
        <begin position="16"/>
        <end position="163"/>
    </location>
</feature>
<name>A0A919X831_9BACI</name>
<dbReference type="SUPFAM" id="SSF55729">
    <property type="entry name" value="Acyl-CoA N-acyltransferases (Nat)"/>
    <property type="match status" value="1"/>
</dbReference>
<dbReference type="Gene3D" id="3.40.630.30">
    <property type="match status" value="1"/>
</dbReference>
<evidence type="ECO:0000259" key="1">
    <source>
        <dbReference type="PROSITE" id="PS51186"/>
    </source>
</evidence>